<dbReference type="InterPro" id="IPR001594">
    <property type="entry name" value="Palmitoyltrfase_DHHC"/>
</dbReference>
<dbReference type="EMBL" id="KQ965763">
    <property type="protein sequence ID" value="KXS15308.1"/>
    <property type="molecule type" value="Genomic_DNA"/>
</dbReference>
<evidence type="ECO:0000256" key="2">
    <source>
        <dbReference type="ARBA" id="ARBA00022679"/>
    </source>
</evidence>
<proteinExistence type="inferred from homology"/>
<dbReference type="PANTHER" id="PTHR12246">
    <property type="entry name" value="PALMITOYLTRANSFERASE ZDHHC16"/>
    <property type="match status" value="1"/>
</dbReference>
<evidence type="ECO:0000256" key="3">
    <source>
        <dbReference type="ARBA" id="ARBA00022692"/>
    </source>
</evidence>
<feature type="domain" description="Palmitoyltransferase DHHC" evidence="12">
    <location>
        <begin position="2"/>
        <end position="110"/>
    </location>
</feature>
<feature type="non-terminal residue" evidence="13">
    <location>
        <position position="199"/>
    </location>
</feature>
<evidence type="ECO:0000256" key="5">
    <source>
        <dbReference type="ARBA" id="ARBA00023136"/>
    </source>
</evidence>
<evidence type="ECO:0000256" key="10">
    <source>
        <dbReference type="RuleBase" id="RU079119"/>
    </source>
</evidence>
<comment type="catalytic activity">
    <reaction evidence="9 10">
        <text>L-cysteinyl-[protein] + hexadecanoyl-CoA = S-hexadecanoyl-L-cysteinyl-[protein] + CoA</text>
        <dbReference type="Rhea" id="RHEA:36683"/>
        <dbReference type="Rhea" id="RHEA-COMP:10131"/>
        <dbReference type="Rhea" id="RHEA-COMP:11032"/>
        <dbReference type="ChEBI" id="CHEBI:29950"/>
        <dbReference type="ChEBI" id="CHEBI:57287"/>
        <dbReference type="ChEBI" id="CHEBI:57379"/>
        <dbReference type="ChEBI" id="CHEBI:74151"/>
        <dbReference type="EC" id="2.3.1.225"/>
    </reaction>
</comment>
<feature type="region of interest" description="Disordered" evidence="11">
    <location>
        <begin position="110"/>
        <end position="146"/>
    </location>
</feature>
<comment type="domain">
    <text evidence="10">The DHHC domain is required for palmitoyltransferase activity.</text>
</comment>
<name>A0A139AEW9_GONPJ</name>
<evidence type="ECO:0000256" key="7">
    <source>
        <dbReference type="ARBA" id="ARBA00023288"/>
    </source>
</evidence>
<accession>A0A139AEW9</accession>
<evidence type="ECO:0000256" key="11">
    <source>
        <dbReference type="SAM" id="MobiDB-lite"/>
    </source>
</evidence>
<protein>
    <recommendedName>
        <fullName evidence="10">Palmitoyltransferase</fullName>
        <ecNumber evidence="10">2.3.1.225</ecNumber>
    </recommendedName>
</protein>
<dbReference type="InterPro" id="IPR039859">
    <property type="entry name" value="PFA4/ZDH16/20/ERF2-like"/>
</dbReference>
<feature type="transmembrane region" description="Helical" evidence="10">
    <location>
        <begin position="71"/>
        <end position="93"/>
    </location>
</feature>
<evidence type="ECO:0000313" key="14">
    <source>
        <dbReference type="Proteomes" id="UP000070544"/>
    </source>
</evidence>
<keyword evidence="5 10" id="KW-0472">Membrane</keyword>
<dbReference type="Pfam" id="PF01529">
    <property type="entry name" value="DHHC"/>
    <property type="match status" value="1"/>
</dbReference>
<dbReference type="PROSITE" id="PS50216">
    <property type="entry name" value="DHHC"/>
    <property type="match status" value="1"/>
</dbReference>
<comment type="similarity">
    <text evidence="10">Belongs to the DHHC palmitoyltransferase family.</text>
</comment>
<dbReference type="Proteomes" id="UP000070544">
    <property type="component" value="Unassembled WGS sequence"/>
</dbReference>
<evidence type="ECO:0000259" key="12">
    <source>
        <dbReference type="Pfam" id="PF01529"/>
    </source>
</evidence>
<feature type="transmembrane region" description="Helical" evidence="10">
    <location>
        <begin position="35"/>
        <end position="59"/>
    </location>
</feature>
<evidence type="ECO:0000256" key="1">
    <source>
        <dbReference type="ARBA" id="ARBA00004141"/>
    </source>
</evidence>
<dbReference type="OrthoDB" id="9909019at2759"/>
<keyword evidence="7" id="KW-0449">Lipoprotein</keyword>
<reference evidence="13 14" key="1">
    <citation type="journal article" date="2015" name="Genome Biol. Evol.">
        <title>Phylogenomic analyses indicate that early fungi evolved digesting cell walls of algal ancestors of land plants.</title>
        <authorList>
            <person name="Chang Y."/>
            <person name="Wang S."/>
            <person name="Sekimoto S."/>
            <person name="Aerts A.L."/>
            <person name="Choi C."/>
            <person name="Clum A."/>
            <person name="LaButti K.M."/>
            <person name="Lindquist E.A."/>
            <person name="Yee Ngan C."/>
            <person name="Ohm R.A."/>
            <person name="Salamov A.A."/>
            <person name="Grigoriev I.V."/>
            <person name="Spatafora J.W."/>
            <person name="Berbee M.L."/>
        </authorList>
    </citation>
    <scope>NUCLEOTIDE SEQUENCE [LARGE SCALE GENOMIC DNA]</scope>
    <source>
        <strain evidence="13 14">JEL478</strain>
    </source>
</reference>
<keyword evidence="2 10" id="KW-0808">Transferase</keyword>
<comment type="subcellular location">
    <subcellularLocation>
        <location evidence="1">Membrane</location>
        <topology evidence="1">Multi-pass membrane protein</topology>
    </subcellularLocation>
</comment>
<dbReference type="STRING" id="1344416.A0A139AEW9"/>
<keyword evidence="8 10" id="KW-0012">Acyltransferase</keyword>
<organism evidence="13 14">
    <name type="scientific">Gonapodya prolifera (strain JEL478)</name>
    <name type="common">Monoblepharis prolifera</name>
    <dbReference type="NCBI Taxonomy" id="1344416"/>
    <lineage>
        <taxon>Eukaryota</taxon>
        <taxon>Fungi</taxon>
        <taxon>Fungi incertae sedis</taxon>
        <taxon>Chytridiomycota</taxon>
        <taxon>Chytridiomycota incertae sedis</taxon>
        <taxon>Monoblepharidomycetes</taxon>
        <taxon>Monoblepharidales</taxon>
        <taxon>Gonapodyaceae</taxon>
        <taxon>Gonapodya</taxon>
    </lineage>
</organism>
<dbReference type="GO" id="GO:0016020">
    <property type="term" value="C:membrane"/>
    <property type="evidence" value="ECO:0007669"/>
    <property type="project" value="UniProtKB-SubCell"/>
</dbReference>
<evidence type="ECO:0000313" key="13">
    <source>
        <dbReference type="EMBL" id="KXS15308.1"/>
    </source>
</evidence>
<evidence type="ECO:0000256" key="6">
    <source>
        <dbReference type="ARBA" id="ARBA00023139"/>
    </source>
</evidence>
<evidence type="ECO:0000256" key="9">
    <source>
        <dbReference type="ARBA" id="ARBA00048048"/>
    </source>
</evidence>
<keyword evidence="4 10" id="KW-1133">Transmembrane helix</keyword>
<evidence type="ECO:0000256" key="4">
    <source>
        <dbReference type="ARBA" id="ARBA00022989"/>
    </source>
</evidence>
<feature type="compositionally biased region" description="Polar residues" evidence="11">
    <location>
        <begin position="120"/>
        <end position="134"/>
    </location>
</feature>
<sequence>MPKPDRSHHCSVCVQHCPWINNCVGWGNYRFFLQFLFYGVLYCSTGFLVVLGVVIDITAQPIEFINAHFDFHWAILLCVALAFSLSLLLFLFIHIRLLFTNQTTIESMEQSRHDPRRFRVQQSDATRPSSGSYNPRTPRMTDRRARRKVKGPYDLGSWHRNAEQVMGRWWFRWVVPGGNAVGDGMRFPVGPMWDTGEVD</sequence>
<evidence type="ECO:0000256" key="8">
    <source>
        <dbReference type="ARBA" id="ARBA00023315"/>
    </source>
</evidence>
<dbReference type="GO" id="GO:0019706">
    <property type="term" value="F:protein-cysteine S-palmitoyltransferase activity"/>
    <property type="evidence" value="ECO:0007669"/>
    <property type="project" value="UniProtKB-EC"/>
</dbReference>
<dbReference type="EC" id="2.3.1.225" evidence="10"/>
<keyword evidence="3 10" id="KW-0812">Transmembrane</keyword>
<keyword evidence="6" id="KW-0564">Palmitate</keyword>
<gene>
    <name evidence="13" type="ORF">M427DRAFT_56924</name>
</gene>
<keyword evidence="14" id="KW-1185">Reference proteome</keyword>
<dbReference type="AlphaFoldDB" id="A0A139AEW9"/>